<dbReference type="SUPFAM" id="SSF48371">
    <property type="entry name" value="ARM repeat"/>
    <property type="match status" value="1"/>
</dbReference>
<dbReference type="FunFam" id="1.25.40.720:FF:000001">
    <property type="entry name" value="Telomere length regulation protein TEL2"/>
    <property type="match status" value="1"/>
</dbReference>
<dbReference type="PANTHER" id="PTHR15830">
    <property type="entry name" value="TELOMERE LENGTH REGULATION PROTEIN TEL2 FAMILY MEMBER"/>
    <property type="match status" value="1"/>
</dbReference>
<dbReference type="Pfam" id="PF10193">
    <property type="entry name" value="Telomere_reg-2"/>
    <property type="match status" value="1"/>
</dbReference>
<keyword evidence="5" id="KW-1185">Reference proteome</keyword>
<comment type="caution">
    <text evidence="4">The sequence shown here is derived from an EMBL/GenBank/DDBJ whole genome shotgun (WGS) entry which is preliminary data.</text>
</comment>
<dbReference type="AlphaFoldDB" id="A0A2G8JHN0"/>
<reference evidence="4 5" key="1">
    <citation type="journal article" date="2017" name="PLoS Biol.">
        <title>The sea cucumber genome provides insights into morphological evolution and visceral regeneration.</title>
        <authorList>
            <person name="Zhang X."/>
            <person name="Sun L."/>
            <person name="Yuan J."/>
            <person name="Sun Y."/>
            <person name="Gao Y."/>
            <person name="Zhang L."/>
            <person name="Li S."/>
            <person name="Dai H."/>
            <person name="Hamel J.F."/>
            <person name="Liu C."/>
            <person name="Yu Y."/>
            <person name="Liu S."/>
            <person name="Lin W."/>
            <person name="Guo K."/>
            <person name="Jin S."/>
            <person name="Xu P."/>
            <person name="Storey K.B."/>
            <person name="Huan P."/>
            <person name="Zhang T."/>
            <person name="Zhou Y."/>
            <person name="Zhang J."/>
            <person name="Lin C."/>
            <person name="Li X."/>
            <person name="Xing L."/>
            <person name="Huo D."/>
            <person name="Sun M."/>
            <person name="Wang L."/>
            <person name="Mercier A."/>
            <person name="Li F."/>
            <person name="Yang H."/>
            <person name="Xiang J."/>
        </authorList>
    </citation>
    <scope>NUCLEOTIDE SEQUENCE [LARGE SCALE GENOMIC DNA]</scope>
    <source>
        <strain evidence="4">Shaxun</strain>
        <tissue evidence="4">Muscle</tissue>
    </source>
</reference>
<evidence type="ECO:0000256" key="2">
    <source>
        <dbReference type="SAM" id="MobiDB-lite"/>
    </source>
</evidence>
<feature type="region of interest" description="Disordered" evidence="2">
    <location>
        <begin position="621"/>
        <end position="644"/>
    </location>
</feature>
<accession>A0A2G8JHN0</accession>
<feature type="domain" description="Telomere length regulation protein conserved" evidence="3">
    <location>
        <begin position="510"/>
        <end position="618"/>
    </location>
</feature>
<dbReference type="PANTHER" id="PTHR15830:SF10">
    <property type="entry name" value="TELOMERE LENGTH REGULATION PROTEIN TEL2 HOMOLOG"/>
    <property type="match status" value="1"/>
</dbReference>
<dbReference type="InterPro" id="IPR019337">
    <property type="entry name" value="Telomere_length_regulation_dom"/>
</dbReference>
<gene>
    <name evidence="4" type="ORF">BSL78_27927</name>
</gene>
<proteinExistence type="inferred from homology"/>
<dbReference type="Gene3D" id="1.25.40.720">
    <property type="entry name" value="Telomere length regulation protein 2, C-terminal domain"/>
    <property type="match status" value="2"/>
</dbReference>
<evidence type="ECO:0000313" key="4">
    <source>
        <dbReference type="EMBL" id="PIK35251.1"/>
    </source>
</evidence>
<dbReference type="InterPro" id="IPR051970">
    <property type="entry name" value="TEL2_Regulation"/>
</dbReference>
<protein>
    <submittedName>
        <fullName evidence="4">Putative telomere length regulation protein TEL2-like isoform X1</fullName>
    </submittedName>
</protein>
<dbReference type="OrthoDB" id="10258062at2759"/>
<dbReference type="GO" id="GO:0042162">
    <property type="term" value="F:telomeric DNA binding"/>
    <property type="evidence" value="ECO:0007669"/>
    <property type="project" value="TreeGrafter"/>
</dbReference>
<sequence>MAGKNRSTEERAHLQSLVITCRHDLSNSQDASQAVQIFKLIALLLPSTEPSTFTDDQVALLQEKYPGSRTLVQWKVIQREFVRMHYVQLAEHLINQLGLDWFGKFGREKHGEECFDKVFLAAPPEDAMVVLCSSIFNSSPSFKRNKCLSLLAEFLQSHRLVGLFWHHCLVNQGAEEEASTRKAMKERTRVTWDQSIGLLTSLPDKMANILKVDNWDIFLPKQYFKLLAQDILKTLQLVYQTIQESKDCSLVFVSQLIGKICVSGYSGVLFDNLLPHLLKFSSNDYVWSRISVRIIVGAPERSLEIILDCLLKKVPWYGHMSKLLGDAVLNNQKAKYLLTSKFLLLRHTENNLVLQNVIGYLGDSPNRARLLPKKDLDENKDVFLHKLMNGMQAHLETPISRLRTMGMVVAETLTKIISPNGPALTFEYQEDGTTRHLKSLLALPQDPGLDEIFSNLKEIDLITSKEEVSKQEEIVIIEVQEPEELELDSDDDLEPYDMSGDTKVTKVKEPVYVRDCMEGLIAKDNPDLVEASLKVAEKLVRRKPDDLSEIAVEFAKILLHLEDNYHTENFAELKLSCLCALTVHCPVPVASYLTEQFYDRNYNIRQRIDMLEVLSSAAQKLSRPTQDQKDITSKSSSKDQLIPINQMPGTENWREIVQKRVESKTRRFASATKQGPQASANKFAAVAGHFFFPLMKTYDSPMNTMNLLAGDFFLLGRLVHTLAIILHSAQNTTICRQMAKTLLEFTWAIRYHVEPYVRRAIMFAASMVILSVPPHTITTDLQSDLIECQMWLEDIVEKDPEPECKKQAAQTILLLQDAIKKELNLDER</sequence>
<dbReference type="EMBL" id="MRZV01001949">
    <property type="protein sequence ID" value="PIK35251.1"/>
    <property type="molecule type" value="Genomic_DNA"/>
</dbReference>
<evidence type="ECO:0000256" key="1">
    <source>
        <dbReference type="ARBA" id="ARBA00006133"/>
    </source>
</evidence>
<dbReference type="Proteomes" id="UP000230750">
    <property type="component" value="Unassembled WGS sequence"/>
</dbReference>
<dbReference type="STRING" id="307972.A0A2G8JHN0"/>
<name>A0A2G8JHN0_STIJA</name>
<dbReference type="GO" id="GO:0005829">
    <property type="term" value="C:cytosol"/>
    <property type="evidence" value="ECO:0007669"/>
    <property type="project" value="TreeGrafter"/>
</dbReference>
<evidence type="ECO:0000313" key="5">
    <source>
        <dbReference type="Proteomes" id="UP000230750"/>
    </source>
</evidence>
<dbReference type="InterPro" id="IPR038528">
    <property type="entry name" value="TEL2_C_sf"/>
</dbReference>
<organism evidence="4 5">
    <name type="scientific">Stichopus japonicus</name>
    <name type="common">Sea cucumber</name>
    <dbReference type="NCBI Taxonomy" id="307972"/>
    <lineage>
        <taxon>Eukaryota</taxon>
        <taxon>Metazoa</taxon>
        <taxon>Echinodermata</taxon>
        <taxon>Eleutherozoa</taxon>
        <taxon>Echinozoa</taxon>
        <taxon>Holothuroidea</taxon>
        <taxon>Aspidochirotacea</taxon>
        <taxon>Aspidochirotida</taxon>
        <taxon>Stichopodidae</taxon>
        <taxon>Apostichopus</taxon>
    </lineage>
</organism>
<comment type="similarity">
    <text evidence="1">Belongs to the TEL2 family.</text>
</comment>
<dbReference type="GO" id="GO:0051083">
    <property type="term" value="P:'de novo' cotranslational protein folding"/>
    <property type="evidence" value="ECO:0007669"/>
    <property type="project" value="TreeGrafter"/>
</dbReference>
<evidence type="ECO:0000259" key="3">
    <source>
        <dbReference type="Pfam" id="PF10193"/>
    </source>
</evidence>
<dbReference type="InterPro" id="IPR016024">
    <property type="entry name" value="ARM-type_fold"/>
</dbReference>
<dbReference type="GO" id="GO:0051879">
    <property type="term" value="F:Hsp90 protein binding"/>
    <property type="evidence" value="ECO:0007669"/>
    <property type="project" value="TreeGrafter"/>
</dbReference>